<name>A0AAW0EZ63_9TRYP</name>
<feature type="compositionally biased region" description="Acidic residues" evidence="1">
    <location>
        <begin position="91"/>
        <end position="101"/>
    </location>
</feature>
<feature type="compositionally biased region" description="Low complexity" evidence="1">
    <location>
        <begin position="108"/>
        <end position="120"/>
    </location>
</feature>
<feature type="compositionally biased region" description="Acidic residues" evidence="1">
    <location>
        <begin position="305"/>
        <end position="316"/>
    </location>
</feature>
<dbReference type="Proteomes" id="UP001430356">
    <property type="component" value="Unassembled WGS sequence"/>
</dbReference>
<dbReference type="EMBL" id="JAECZO010000001">
    <property type="protein sequence ID" value="KAK7199637.1"/>
    <property type="molecule type" value="Genomic_DNA"/>
</dbReference>
<gene>
    <name evidence="2" type="ORF">NESM_000008800</name>
</gene>
<accession>A0AAW0EZ63</accession>
<organism evidence="2 3">
    <name type="scientific">Novymonas esmeraldas</name>
    <dbReference type="NCBI Taxonomy" id="1808958"/>
    <lineage>
        <taxon>Eukaryota</taxon>
        <taxon>Discoba</taxon>
        <taxon>Euglenozoa</taxon>
        <taxon>Kinetoplastea</taxon>
        <taxon>Metakinetoplastina</taxon>
        <taxon>Trypanosomatida</taxon>
        <taxon>Trypanosomatidae</taxon>
        <taxon>Novymonas</taxon>
    </lineage>
</organism>
<feature type="region of interest" description="Disordered" evidence="1">
    <location>
        <begin position="643"/>
        <end position="864"/>
    </location>
</feature>
<evidence type="ECO:0000256" key="1">
    <source>
        <dbReference type="SAM" id="MobiDB-lite"/>
    </source>
</evidence>
<feature type="region of interest" description="Disordered" evidence="1">
    <location>
        <begin position="358"/>
        <end position="377"/>
    </location>
</feature>
<feature type="region of interest" description="Disordered" evidence="1">
    <location>
        <begin position="237"/>
        <end position="260"/>
    </location>
</feature>
<feature type="compositionally biased region" description="Pro residues" evidence="1">
    <location>
        <begin position="675"/>
        <end position="694"/>
    </location>
</feature>
<feature type="compositionally biased region" description="Low complexity" evidence="1">
    <location>
        <begin position="45"/>
        <end position="64"/>
    </location>
</feature>
<protein>
    <submittedName>
        <fullName evidence="2">Uncharacterized protein</fullName>
    </submittedName>
</protein>
<feature type="compositionally biased region" description="Polar residues" evidence="1">
    <location>
        <begin position="758"/>
        <end position="769"/>
    </location>
</feature>
<dbReference type="AlphaFoldDB" id="A0AAW0EZ63"/>
<keyword evidence="3" id="KW-1185">Reference proteome</keyword>
<reference evidence="2 3" key="1">
    <citation type="journal article" date="2021" name="MBio">
        <title>A New Model Trypanosomatid, Novymonas esmeraldas: Genomic Perception of Its 'Candidatus Pandoraea novymonadis' Endosymbiont.</title>
        <authorList>
            <person name="Zakharova A."/>
            <person name="Saura A."/>
            <person name="Butenko A."/>
            <person name="Podesvova L."/>
            <person name="Warmusova S."/>
            <person name="Kostygov A.Y."/>
            <person name="Nenarokova A."/>
            <person name="Lukes J."/>
            <person name="Opperdoes F.R."/>
            <person name="Yurchenko V."/>
        </authorList>
    </citation>
    <scope>NUCLEOTIDE SEQUENCE [LARGE SCALE GENOMIC DNA]</scope>
    <source>
        <strain evidence="2 3">E262AT.01</strain>
    </source>
</reference>
<feature type="compositionally biased region" description="Low complexity" evidence="1">
    <location>
        <begin position="810"/>
        <end position="823"/>
    </location>
</feature>
<evidence type="ECO:0000313" key="2">
    <source>
        <dbReference type="EMBL" id="KAK7199637.1"/>
    </source>
</evidence>
<feature type="compositionally biased region" description="Basic and acidic residues" evidence="1">
    <location>
        <begin position="644"/>
        <end position="655"/>
    </location>
</feature>
<evidence type="ECO:0000313" key="3">
    <source>
        <dbReference type="Proteomes" id="UP001430356"/>
    </source>
</evidence>
<proteinExistence type="predicted"/>
<feature type="region of interest" description="Disordered" evidence="1">
    <location>
        <begin position="301"/>
        <end position="323"/>
    </location>
</feature>
<sequence length="864" mass="89196">MPIKAKAVEKGKAAAFDRGQFSAPAQVDVAKRSYYYEGERRYAAASAARSDSASSSGSSSRSASPLAGRPPRGTGAASHRAPSQGSRGPGDADEDMSDDEEVIRRARAATLALLGRPTPARASDARHRSHDSGGGGGTAASPSSTRLEAYLRGRASSAPSIDAAALTSAEPTQRAPAHKGWVGHDECSTTALSGGDATAATAVALPPVTAAALQWQTDDTQFHELMGLLAEDVRREQRVGAPRPPATAGAPADDYRPPSAASWLAAAGPTAARTYAPPPRTFAAMKDSALEQLYEDWCLQRGEDGNDGEDEEDGEDGVGHASSIGGGAPDVFIAADHRGAAFAIAAAAAQQSALSSSAQHTSAGSSRGAAPTSAHPVTDAPFMWDELLRGEVARRNARHAAAHSSADGAMLSDPVALAEQVSGRLRRFLQSVACVERLVRDRRFMRTVAVFLHEHHKVFLPHYRDAATPSHTAALLRASDDAGGPVETAAASSAVEHAHAEHAVYEEFGGRVSAALLSVLTHHVPDFDEAEFVEALYDTPAADGTIAEDAVDAAAAEDDAGFGGPHSVLSFPAWRLVLAMSGFESFFVWMMDYIYEEYHLDRGGGGGDGGAPAIAVAGSRGLRALILSTYHRPVAAVAAPLDAKPPDAEASRVSDSRTVSLPPRPASEPQRPSSLPAPPSPLPPRLSHTPPPPETAGLPLRGAPLARASGAGEQLRKLFPTPPVTAEGSGRRPSGADGPSYRKRQTTHPGRDLPPITPNTNSLVLSTSGDVAAAATVGELSSSASESAPPPPPGRPRGSRGSQPPPPPTTTTTTASPATRATPLASRGGGAAVPRSTSRSSSTTARSTAGAALKPKPQKPRLNR</sequence>
<comment type="caution">
    <text evidence="2">The sequence shown here is derived from an EMBL/GenBank/DDBJ whole genome shotgun (WGS) entry which is preliminary data.</text>
</comment>
<feature type="region of interest" description="Disordered" evidence="1">
    <location>
        <begin position="45"/>
        <end position="182"/>
    </location>
</feature>
<feature type="compositionally biased region" description="Low complexity" evidence="1">
    <location>
        <begin position="835"/>
        <end position="852"/>
    </location>
</feature>